<reference evidence="3" key="1">
    <citation type="submission" date="2017-01" db="EMBL/GenBank/DDBJ databases">
        <authorList>
            <person name="Wang Y."/>
            <person name="White M."/>
            <person name="Kvist S."/>
            <person name="Moncalvo J.-M."/>
        </authorList>
    </citation>
    <scope>NUCLEOTIDE SEQUENCE [LARGE SCALE GENOMIC DNA]</scope>
    <source>
        <strain evidence="3">ID-206-W2</strain>
    </source>
</reference>
<comment type="caution">
    <text evidence="2">The sequence shown here is derived from an EMBL/GenBank/DDBJ whole genome shotgun (WGS) entry which is preliminary data.</text>
</comment>
<keyword evidence="3" id="KW-1185">Reference proteome</keyword>
<proteinExistence type="predicted"/>
<feature type="region of interest" description="Disordered" evidence="1">
    <location>
        <begin position="74"/>
        <end position="104"/>
    </location>
</feature>
<organism evidence="2 3">
    <name type="scientific">Smittium culicis</name>
    <dbReference type="NCBI Taxonomy" id="133412"/>
    <lineage>
        <taxon>Eukaryota</taxon>
        <taxon>Fungi</taxon>
        <taxon>Fungi incertae sedis</taxon>
        <taxon>Zoopagomycota</taxon>
        <taxon>Kickxellomycotina</taxon>
        <taxon>Harpellomycetes</taxon>
        <taxon>Harpellales</taxon>
        <taxon>Legeriomycetaceae</taxon>
        <taxon>Smittium</taxon>
    </lineage>
</organism>
<dbReference type="Proteomes" id="UP000187429">
    <property type="component" value="Unassembled WGS sequence"/>
</dbReference>
<dbReference type="EMBL" id="LSSM01001001">
    <property type="protein sequence ID" value="OMJ27456.1"/>
    <property type="molecule type" value="Genomic_DNA"/>
</dbReference>
<evidence type="ECO:0000313" key="3">
    <source>
        <dbReference type="Proteomes" id="UP000187429"/>
    </source>
</evidence>
<protein>
    <submittedName>
        <fullName evidence="2">Uncharacterized protein</fullName>
    </submittedName>
</protein>
<dbReference type="OrthoDB" id="10400660at2759"/>
<evidence type="ECO:0000313" key="2">
    <source>
        <dbReference type="EMBL" id="OMJ27456.1"/>
    </source>
</evidence>
<gene>
    <name evidence="2" type="ORF">AYI69_g3104</name>
</gene>
<dbReference type="AlphaFoldDB" id="A0A1R1YL60"/>
<name>A0A1R1YL60_9FUNG</name>
<accession>A0A1R1YL60</accession>
<sequence length="104" mass="11215">MVVPPLPSISQNSSCTHAQSIKQHLILPKYMPEIPTTTTTSAATAAATAIVHPETHLKAPHRRRIARMSNHIVKAHPLPPKNIRPLVRTSNSCPTATNSTSATN</sequence>
<evidence type="ECO:0000256" key="1">
    <source>
        <dbReference type="SAM" id="MobiDB-lite"/>
    </source>
</evidence>
<feature type="compositionally biased region" description="Polar residues" evidence="1">
    <location>
        <begin position="88"/>
        <end position="104"/>
    </location>
</feature>